<accession>A0A9P7B9N4</accession>
<evidence type="ECO:0000313" key="2">
    <source>
        <dbReference type="Proteomes" id="UP000777482"/>
    </source>
</evidence>
<evidence type="ECO:0000313" key="1">
    <source>
        <dbReference type="EMBL" id="KAG0666576.1"/>
    </source>
</evidence>
<evidence type="ECO:0008006" key="3">
    <source>
        <dbReference type="Google" id="ProtNLM"/>
    </source>
</evidence>
<comment type="caution">
    <text evidence="1">The sequence shown here is derived from an EMBL/GenBank/DDBJ whole genome shotgun (WGS) entry which is preliminary data.</text>
</comment>
<reference evidence="1 2" key="1">
    <citation type="submission" date="2020-11" db="EMBL/GenBank/DDBJ databases">
        <title>Kefir isolates.</title>
        <authorList>
            <person name="Marcisauskas S."/>
            <person name="Kim Y."/>
            <person name="Blasche S."/>
        </authorList>
    </citation>
    <scope>NUCLEOTIDE SEQUENCE [LARGE SCALE GENOMIC DNA]</scope>
    <source>
        <strain evidence="1 2">KR</strain>
    </source>
</reference>
<name>A0A9P7B9N4_RHOMI</name>
<dbReference type="AlphaFoldDB" id="A0A9P7B9N4"/>
<dbReference type="EMBL" id="PUHQ01000004">
    <property type="protein sequence ID" value="KAG0666576.1"/>
    <property type="molecule type" value="Genomic_DNA"/>
</dbReference>
<organism evidence="1 2">
    <name type="scientific">Rhodotorula mucilaginosa</name>
    <name type="common">Yeast</name>
    <name type="synonym">Rhodotorula rubra</name>
    <dbReference type="NCBI Taxonomy" id="5537"/>
    <lineage>
        <taxon>Eukaryota</taxon>
        <taxon>Fungi</taxon>
        <taxon>Dikarya</taxon>
        <taxon>Basidiomycota</taxon>
        <taxon>Pucciniomycotina</taxon>
        <taxon>Microbotryomycetes</taxon>
        <taxon>Sporidiobolales</taxon>
        <taxon>Sporidiobolaceae</taxon>
        <taxon>Rhodotorula</taxon>
    </lineage>
</organism>
<dbReference type="Proteomes" id="UP000777482">
    <property type="component" value="Unassembled WGS sequence"/>
</dbReference>
<gene>
    <name evidence="1" type="ORF">C6P46_004242</name>
</gene>
<protein>
    <recommendedName>
        <fullName evidence="3">Metallothionein</fullName>
    </recommendedName>
</protein>
<dbReference type="OrthoDB" id="10508518at2759"/>
<sequence>MTTCSCTSVGNCNCTPGQCNCKSCHNGADKNAQASSSACSCVAKDSEGYVREASSYPPRERRLTSRPLFAHCSPLRPSPLCLRLRYLPSASVVRCNGIAVHQSSVTSCSCTSKADCKCGDSCTCASCGKDSKKDSTGCACSYVPVSPNRSETMFASQEADGGIYVLQGEVQVHDQLCLRRRLQVHQLPFEEGALTCIRNDKSDPGVDPALPKASRDAFANPLGRARRASCPSSNPLKRLRLRYDALATSRHSLPLQAERRRALDRRAAPSHLDCQGLAPDDDTLEYESRAGTRIDAGL</sequence>
<keyword evidence="2" id="KW-1185">Reference proteome</keyword>
<proteinExistence type="predicted"/>